<organism evidence="2 3">
    <name type="scientific">Crepidotus variabilis</name>
    <dbReference type="NCBI Taxonomy" id="179855"/>
    <lineage>
        <taxon>Eukaryota</taxon>
        <taxon>Fungi</taxon>
        <taxon>Dikarya</taxon>
        <taxon>Basidiomycota</taxon>
        <taxon>Agaricomycotina</taxon>
        <taxon>Agaricomycetes</taxon>
        <taxon>Agaricomycetidae</taxon>
        <taxon>Agaricales</taxon>
        <taxon>Agaricineae</taxon>
        <taxon>Crepidotaceae</taxon>
        <taxon>Crepidotus</taxon>
    </lineage>
</organism>
<dbReference type="EMBL" id="MU157889">
    <property type="protein sequence ID" value="KAF9525057.1"/>
    <property type="molecule type" value="Genomic_DNA"/>
</dbReference>
<accession>A0A9P6E9T0</accession>
<evidence type="ECO:0000313" key="2">
    <source>
        <dbReference type="EMBL" id="KAF9525057.1"/>
    </source>
</evidence>
<name>A0A9P6E9T0_9AGAR</name>
<evidence type="ECO:0000256" key="1">
    <source>
        <dbReference type="SAM" id="MobiDB-lite"/>
    </source>
</evidence>
<feature type="region of interest" description="Disordered" evidence="1">
    <location>
        <begin position="633"/>
        <end position="673"/>
    </location>
</feature>
<feature type="compositionally biased region" description="Low complexity" evidence="1">
    <location>
        <begin position="748"/>
        <end position="759"/>
    </location>
</feature>
<gene>
    <name evidence="2" type="ORF">CPB83DRAFT_909456</name>
</gene>
<feature type="compositionally biased region" description="Basic and acidic residues" evidence="1">
    <location>
        <begin position="45"/>
        <end position="62"/>
    </location>
</feature>
<feature type="compositionally biased region" description="Polar residues" evidence="1">
    <location>
        <begin position="212"/>
        <end position="225"/>
    </location>
</feature>
<reference evidence="2" key="1">
    <citation type="submission" date="2020-11" db="EMBL/GenBank/DDBJ databases">
        <authorList>
            <consortium name="DOE Joint Genome Institute"/>
            <person name="Ahrendt S."/>
            <person name="Riley R."/>
            <person name="Andreopoulos W."/>
            <person name="Labutti K."/>
            <person name="Pangilinan J."/>
            <person name="Ruiz-Duenas F.J."/>
            <person name="Barrasa J.M."/>
            <person name="Sanchez-Garcia M."/>
            <person name="Camarero S."/>
            <person name="Miyauchi S."/>
            <person name="Serrano A."/>
            <person name="Linde D."/>
            <person name="Babiker R."/>
            <person name="Drula E."/>
            <person name="Ayuso-Fernandez I."/>
            <person name="Pacheco R."/>
            <person name="Padilla G."/>
            <person name="Ferreira P."/>
            <person name="Barriuso J."/>
            <person name="Kellner H."/>
            <person name="Castanera R."/>
            <person name="Alfaro M."/>
            <person name="Ramirez L."/>
            <person name="Pisabarro A.G."/>
            <person name="Kuo A."/>
            <person name="Tritt A."/>
            <person name="Lipzen A."/>
            <person name="He G."/>
            <person name="Yan M."/>
            <person name="Ng V."/>
            <person name="Cullen D."/>
            <person name="Martin F."/>
            <person name="Rosso M.-N."/>
            <person name="Henrissat B."/>
            <person name="Hibbett D."/>
            <person name="Martinez A.T."/>
            <person name="Grigoriev I.V."/>
        </authorList>
    </citation>
    <scope>NUCLEOTIDE SEQUENCE</scope>
    <source>
        <strain evidence="2">CBS 506.95</strain>
    </source>
</reference>
<feature type="compositionally biased region" description="Low complexity" evidence="1">
    <location>
        <begin position="107"/>
        <end position="119"/>
    </location>
</feature>
<protein>
    <submittedName>
        <fullName evidence="2">Uncharacterized protein</fullName>
    </submittedName>
</protein>
<sequence length="998" mass="109080">MAPQRNADAANVSPYPFVVHQVPSPPQEQTDRSARPSKAKKRLRQRQERSDARQGQEEERRFNVGPRRTTTHGTRRAILPPPRALPNGVPDYPPPSFEETVNRPSMSVCSSTTSLVSVLPTPPLAIPEDIPEDQPPPSPAAHSETTQKRRAEIDPVSEASASDNASESDESALVIINKNEIPVSSNDLPRGRDLEAKIKKDWLKRRGVDFPTASSSDPPKVSNTLPRGRKPARPTLLIDPAVANSPYMSPTSPLSSPKRRFLSLSPIRTIFPTKNIIQEDKAHSAHPSPISTPPSSPYTGSKSFFRSTTSLATVSFLRLPGVSSSSQSQSTKGSLSRRLFSFKGKAKEIVVDSVEDAWEVVPKNAGEDELKKEEHPASLLAMVESSMNGSAVTLAKASPTRSTFSVQSSPNRLQSALTSPSVVSLQNKTPVTPFLERSVNRRSMNISPTIPEAPETPTATAQTPTTGAPSTPPQTPTKITETSSSSTPPPKPVAKPPPPLRMETRPNHKQLVAEPLVDDMALETPLPMTPVYQTYFENNTPPNVNALKEQIRSPIPIHPQHQASHSVADFFDEPEPHTPPPTEQGCVCGGTPHSKGRSLALHELPPHPMTSVYPHHPSGFPTQTQVSLLMRPSINDEPMTPTKHQQPNYHARRPLPRPPPGQGLDTPPPASVTFSRAHADVDSIYSSLSMTNRSSPTGSIPEGHLIDLEDTTLDSCISPTSTEATTGSRYDHPDAQAYSRRYEPDVHSLSSGPSSSNNSVRERSGLLTSGHPDLSFGSSSFQASSTPPGAYSRPPLPPVHQQVKALLPPSELSARQQQYLQQQQLQFLRSQQQRHLQTLHQPKWEMTREYSQATDPSDIYGSEAGPDREESVVEEEDDEEVVYFPQHHRRRGSSPLYDSSSPNPHSYHYPSQRRSSNDFNPSRDNATWIRDPTGVTPNSRGGYGGSSISLAVAPSSRELGMHAGSGSTYTLPLQQSQYIGHSLDSSHRQRQNAAPWAY</sequence>
<feature type="region of interest" description="Disordered" evidence="1">
    <location>
        <begin position="1"/>
        <end position="192"/>
    </location>
</feature>
<feature type="compositionally biased region" description="Pro residues" evidence="1">
    <location>
        <begin position="656"/>
        <end position="670"/>
    </location>
</feature>
<keyword evidence="3" id="KW-1185">Reference proteome</keyword>
<feature type="compositionally biased region" description="Pro residues" evidence="1">
    <location>
        <begin position="487"/>
        <end position="500"/>
    </location>
</feature>
<proteinExistence type="predicted"/>
<feature type="region of interest" description="Disordered" evidence="1">
    <location>
        <begin position="208"/>
        <end position="233"/>
    </location>
</feature>
<feature type="compositionally biased region" description="Polar residues" evidence="1">
    <location>
        <begin position="912"/>
        <end position="925"/>
    </location>
</feature>
<comment type="caution">
    <text evidence="2">The sequence shown here is derived from an EMBL/GenBank/DDBJ whole genome shotgun (WGS) entry which is preliminary data.</text>
</comment>
<feature type="region of interest" description="Disordered" evidence="1">
    <location>
        <begin position="435"/>
        <end position="504"/>
    </location>
</feature>
<feature type="compositionally biased region" description="Low complexity" evidence="1">
    <location>
        <begin position="899"/>
        <end position="910"/>
    </location>
</feature>
<feature type="region of interest" description="Disordered" evidence="1">
    <location>
        <begin position="281"/>
        <end position="301"/>
    </location>
</feature>
<feature type="compositionally biased region" description="Basic residues" evidence="1">
    <location>
        <begin position="35"/>
        <end position="44"/>
    </location>
</feature>
<feature type="compositionally biased region" description="Low complexity" evidence="1">
    <location>
        <begin position="476"/>
        <end position="486"/>
    </location>
</feature>
<feature type="region of interest" description="Disordered" evidence="1">
    <location>
        <begin position="741"/>
        <end position="800"/>
    </location>
</feature>
<dbReference type="Proteomes" id="UP000807306">
    <property type="component" value="Unassembled WGS sequence"/>
</dbReference>
<feature type="region of interest" description="Disordered" evidence="1">
    <location>
        <begin position="846"/>
        <end position="944"/>
    </location>
</feature>
<evidence type="ECO:0000313" key="3">
    <source>
        <dbReference type="Proteomes" id="UP000807306"/>
    </source>
</evidence>
<feature type="compositionally biased region" description="Low complexity" evidence="1">
    <location>
        <begin position="775"/>
        <end position="785"/>
    </location>
</feature>
<dbReference type="AlphaFoldDB" id="A0A9P6E9T0"/>
<dbReference type="OrthoDB" id="8062037at2759"/>
<feature type="compositionally biased region" description="Acidic residues" evidence="1">
    <location>
        <begin position="872"/>
        <end position="881"/>
    </location>
</feature>
<feature type="compositionally biased region" description="Low complexity" evidence="1">
    <location>
        <begin position="446"/>
        <end position="469"/>
    </location>
</feature>